<dbReference type="NCBIfam" id="NF006520">
    <property type="entry name" value="PRK08965.1-4"/>
    <property type="match status" value="1"/>
</dbReference>
<keyword evidence="4" id="KW-0812">Transmembrane</keyword>
<reference evidence="7 8" key="1">
    <citation type="submission" date="2010-12" db="EMBL/GenBank/DDBJ databases">
        <authorList>
            <person name="Muzny D."/>
            <person name="Qin X."/>
            <person name="Deng J."/>
            <person name="Jiang H."/>
            <person name="Liu Y."/>
            <person name="Qu J."/>
            <person name="Song X.-Z."/>
            <person name="Zhang L."/>
            <person name="Thornton R."/>
            <person name="Coyle M."/>
            <person name="Francisco L."/>
            <person name="Jackson L."/>
            <person name="Javaid M."/>
            <person name="Korchina V."/>
            <person name="Kovar C."/>
            <person name="Mata R."/>
            <person name="Mathew T."/>
            <person name="Ngo R."/>
            <person name="Nguyen L."/>
            <person name="Nguyen N."/>
            <person name="Okwuonu G."/>
            <person name="Ongeri F."/>
            <person name="Pham C."/>
            <person name="Simmons D."/>
            <person name="Wilczek-Boney K."/>
            <person name="Hale W."/>
            <person name="Jakkamsetti A."/>
            <person name="Pham P."/>
            <person name="Ruth R."/>
            <person name="San Lucas F."/>
            <person name="Warren J."/>
            <person name="Zhang J."/>
            <person name="Zhao Z."/>
            <person name="Zhou C."/>
            <person name="Zhu D."/>
            <person name="Lee S."/>
            <person name="Bess C."/>
            <person name="Blankenburg K."/>
            <person name="Forbes L."/>
            <person name="Fu Q."/>
            <person name="Gubbala S."/>
            <person name="Hirani K."/>
            <person name="Jayaseelan J.C."/>
            <person name="Lara F."/>
            <person name="Munidasa M."/>
            <person name="Palculict T."/>
            <person name="Patil S."/>
            <person name="Pu L.-L."/>
            <person name="Saada N."/>
            <person name="Tang L."/>
            <person name="Weissenberger G."/>
            <person name="Zhu Y."/>
            <person name="Hemphill L."/>
            <person name="Shang Y."/>
            <person name="Youmans B."/>
            <person name="Ayvaz T."/>
            <person name="Ross M."/>
            <person name="Santibanez J."/>
            <person name="Aqrawi P."/>
            <person name="Gross S."/>
            <person name="Joshi V."/>
            <person name="Fowler G."/>
            <person name="Nazareth L."/>
            <person name="Reid J."/>
            <person name="Worley K."/>
            <person name="Petrosino J."/>
            <person name="Highlander S."/>
            <person name="Gibbs R."/>
        </authorList>
    </citation>
    <scope>NUCLEOTIDE SEQUENCE [LARGE SCALE GENOMIC DNA]</scope>
    <source>
        <strain evidence="7 8">ATCC 51599</strain>
    </source>
</reference>
<keyword evidence="5" id="KW-1133">Transmembrane helix</keyword>
<keyword evidence="8" id="KW-1185">Reference proteome</keyword>
<gene>
    <name evidence="7" type="ORF">HMPREF0551_0886</name>
</gene>
<dbReference type="InterPro" id="IPR002758">
    <property type="entry name" value="Cation_antiport_E"/>
</dbReference>
<keyword evidence="6" id="KW-0472">Membrane</keyword>
<protein>
    <submittedName>
        <fullName evidence="7">Putative monovalent cation/H+ antiporter subunit E</fullName>
    </submittedName>
</protein>
<dbReference type="GO" id="GO:0008324">
    <property type="term" value="F:monoatomic cation transmembrane transporter activity"/>
    <property type="evidence" value="ECO:0007669"/>
    <property type="project" value="InterPro"/>
</dbReference>
<dbReference type="AlphaFoldDB" id="E7RVR5"/>
<comment type="subcellular location">
    <subcellularLocation>
        <location evidence="1">Cell membrane</location>
        <topology evidence="1">Multi-pass membrane protein</topology>
    </subcellularLocation>
</comment>
<dbReference type="STRING" id="887898.HMPREF0551_0886"/>
<dbReference type="PANTHER" id="PTHR34584">
    <property type="entry name" value="NA(+)/H(+) ANTIPORTER SUBUNIT E1"/>
    <property type="match status" value="1"/>
</dbReference>
<sequence length="161" mass="18327">MKLLPAPLLSLSLLALWVMLQGSVDPGTVMLGALVAIMVPLMTQTLRPTRVRMRRPGKVLLLIGRVFVDVIRSNFEVAWHVWFFRSHPPRTQWVVIPLQLRTPAALAALSAIAAIVPGTVWSELSMDRSRLLFHVFHVPEGQDFAAWYKERYEVLLMEIFE</sequence>
<dbReference type="Pfam" id="PF01899">
    <property type="entry name" value="MNHE"/>
    <property type="match status" value="1"/>
</dbReference>
<dbReference type="HOGENOM" id="CLU_086615_4_0_4"/>
<evidence type="ECO:0000256" key="2">
    <source>
        <dbReference type="ARBA" id="ARBA00006228"/>
    </source>
</evidence>
<dbReference type="EMBL" id="AEQP01000003">
    <property type="protein sequence ID" value="EFV95398.1"/>
    <property type="molecule type" value="Genomic_DNA"/>
</dbReference>
<evidence type="ECO:0000256" key="6">
    <source>
        <dbReference type="ARBA" id="ARBA00023136"/>
    </source>
</evidence>
<evidence type="ECO:0000256" key="3">
    <source>
        <dbReference type="ARBA" id="ARBA00022475"/>
    </source>
</evidence>
<evidence type="ECO:0000256" key="5">
    <source>
        <dbReference type="ARBA" id="ARBA00022989"/>
    </source>
</evidence>
<evidence type="ECO:0000313" key="8">
    <source>
        <dbReference type="Proteomes" id="UP000011021"/>
    </source>
</evidence>
<dbReference type="Proteomes" id="UP000011021">
    <property type="component" value="Unassembled WGS sequence"/>
</dbReference>
<dbReference type="eggNOG" id="COG1863">
    <property type="taxonomic scope" value="Bacteria"/>
</dbReference>
<dbReference type="RefSeq" id="WP_005673068.1">
    <property type="nucleotide sequence ID" value="NZ_CP146288.1"/>
</dbReference>
<evidence type="ECO:0000256" key="4">
    <source>
        <dbReference type="ARBA" id="ARBA00022692"/>
    </source>
</evidence>
<accession>E7RVR5</accession>
<evidence type="ECO:0000256" key="1">
    <source>
        <dbReference type="ARBA" id="ARBA00004651"/>
    </source>
</evidence>
<evidence type="ECO:0000313" key="7">
    <source>
        <dbReference type="EMBL" id="EFV95398.1"/>
    </source>
</evidence>
<comment type="caution">
    <text evidence="7">The sequence shown here is derived from an EMBL/GenBank/DDBJ whole genome shotgun (WGS) entry which is preliminary data.</text>
</comment>
<dbReference type="GO" id="GO:0005886">
    <property type="term" value="C:plasma membrane"/>
    <property type="evidence" value="ECO:0007669"/>
    <property type="project" value="UniProtKB-SubCell"/>
</dbReference>
<organism evidence="7 8">
    <name type="scientific">Lautropia mirabilis ATCC 51599</name>
    <dbReference type="NCBI Taxonomy" id="887898"/>
    <lineage>
        <taxon>Bacteria</taxon>
        <taxon>Pseudomonadati</taxon>
        <taxon>Pseudomonadota</taxon>
        <taxon>Betaproteobacteria</taxon>
        <taxon>Burkholderiales</taxon>
        <taxon>Burkholderiaceae</taxon>
        <taxon>Lautropia</taxon>
    </lineage>
</organism>
<dbReference type="PANTHER" id="PTHR34584:SF1">
    <property type="entry name" value="NA(+)_H(+) ANTIPORTER SUBUNIT E1"/>
    <property type="match status" value="1"/>
</dbReference>
<keyword evidence="3" id="KW-1003">Cell membrane</keyword>
<name>E7RVR5_9BURK</name>
<comment type="similarity">
    <text evidence="2">Belongs to the CPA3 antiporters (TC 2.A.63) subunit E family.</text>
</comment>
<proteinExistence type="inferred from homology"/>